<accession>A0A9D1ZMY7</accession>
<reference evidence="2" key="2">
    <citation type="submission" date="2021-04" db="EMBL/GenBank/DDBJ databases">
        <authorList>
            <person name="Gilroy R."/>
        </authorList>
    </citation>
    <scope>NUCLEOTIDE SEQUENCE</scope>
    <source>
        <strain evidence="2">3204</strain>
    </source>
</reference>
<keyword evidence="1" id="KW-0732">Signal</keyword>
<feature type="chain" id="PRO_5039174017" evidence="1">
    <location>
        <begin position="26"/>
        <end position="172"/>
    </location>
</feature>
<evidence type="ECO:0000313" key="3">
    <source>
        <dbReference type="Proteomes" id="UP000824013"/>
    </source>
</evidence>
<protein>
    <submittedName>
        <fullName evidence="2">Uncharacterized protein</fullName>
    </submittedName>
</protein>
<feature type="signal peptide" evidence="1">
    <location>
        <begin position="1"/>
        <end position="25"/>
    </location>
</feature>
<dbReference type="AlphaFoldDB" id="A0A9D1ZMY7"/>
<dbReference type="EMBL" id="DXCM01000049">
    <property type="protein sequence ID" value="HIY92705.1"/>
    <property type="molecule type" value="Genomic_DNA"/>
</dbReference>
<comment type="caution">
    <text evidence="2">The sequence shown here is derived from an EMBL/GenBank/DDBJ whole genome shotgun (WGS) entry which is preliminary data.</text>
</comment>
<sequence>MKRRLIFICTTLLIFTSTSVTNISAATDTTNHRDEKRAVKFFNKIKNFNYKLNQQLAQKTKSAINKFKANSQSVEEKSDNLKIYWSTFINKINYLKNDQLEIYVTKEFKSLTHKKRAQIVDSVQRLALSHLEDFKAVTPYRSKTGLAASIFCDGDYLGRSLFLDNSNFKWND</sequence>
<evidence type="ECO:0000313" key="2">
    <source>
        <dbReference type="EMBL" id="HIY92705.1"/>
    </source>
</evidence>
<reference evidence="2" key="1">
    <citation type="journal article" date="2021" name="PeerJ">
        <title>Extensive microbial diversity within the chicken gut microbiome revealed by metagenomics and culture.</title>
        <authorList>
            <person name="Gilroy R."/>
            <person name="Ravi A."/>
            <person name="Getino M."/>
            <person name="Pursley I."/>
            <person name="Horton D.L."/>
            <person name="Alikhan N.F."/>
            <person name="Baker D."/>
            <person name="Gharbi K."/>
            <person name="Hall N."/>
            <person name="Watson M."/>
            <person name="Adriaenssens E.M."/>
            <person name="Foster-Nyarko E."/>
            <person name="Jarju S."/>
            <person name="Secka A."/>
            <person name="Antonio M."/>
            <person name="Oren A."/>
            <person name="Chaudhuri R.R."/>
            <person name="La Ragione R."/>
            <person name="Hildebrand F."/>
            <person name="Pallen M.J."/>
        </authorList>
    </citation>
    <scope>NUCLEOTIDE SEQUENCE</scope>
    <source>
        <strain evidence="2">3204</strain>
    </source>
</reference>
<evidence type="ECO:0000256" key="1">
    <source>
        <dbReference type="SAM" id="SignalP"/>
    </source>
</evidence>
<gene>
    <name evidence="2" type="ORF">H9820_07150</name>
</gene>
<dbReference type="Proteomes" id="UP000824013">
    <property type="component" value="Unassembled WGS sequence"/>
</dbReference>
<proteinExistence type="predicted"/>
<name>A0A9D1ZMY7_9LACO</name>
<organism evidence="2 3">
    <name type="scientific">Candidatus Companilactobacillus pullicola</name>
    <dbReference type="NCBI Taxonomy" id="2838523"/>
    <lineage>
        <taxon>Bacteria</taxon>
        <taxon>Bacillati</taxon>
        <taxon>Bacillota</taxon>
        <taxon>Bacilli</taxon>
        <taxon>Lactobacillales</taxon>
        <taxon>Lactobacillaceae</taxon>
        <taxon>Companilactobacillus</taxon>
    </lineage>
</organism>